<evidence type="ECO:0000259" key="2">
    <source>
        <dbReference type="Pfam" id="PF05685"/>
    </source>
</evidence>
<keyword evidence="3" id="KW-0378">Hydrolase</keyword>
<dbReference type="Gene3D" id="3.90.1570.10">
    <property type="entry name" value="tt1808, chain A"/>
    <property type="match status" value="1"/>
</dbReference>
<feature type="domain" description="Putative restriction endonuclease" evidence="2">
    <location>
        <begin position="162"/>
        <end position="265"/>
    </location>
</feature>
<dbReference type="InterPro" id="IPR012296">
    <property type="entry name" value="Nuclease_put_TT1808"/>
</dbReference>
<dbReference type="CDD" id="cd06260">
    <property type="entry name" value="DUF820-like"/>
    <property type="match status" value="1"/>
</dbReference>
<dbReference type="GO" id="GO:0004519">
    <property type="term" value="F:endonuclease activity"/>
    <property type="evidence" value="ECO:0007669"/>
    <property type="project" value="UniProtKB-KW"/>
</dbReference>
<keyword evidence="3" id="KW-0540">Nuclease</keyword>
<name>A0A6B1DPZ4_9CHLR</name>
<dbReference type="Pfam" id="PF05685">
    <property type="entry name" value="Uma2"/>
    <property type="match status" value="1"/>
</dbReference>
<protein>
    <submittedName>
        <fullName evidence="3">Uma2 family endonuclease</fullName>
    </submittedName>
</protein>
<dbReference type="EMBL" id="VXPY01000031">
    <property type="protein sequence ID" value="MYD89650.1"/>
    <property type="molecule type" value="Genomic_DNA"/>
</dbReference>
<accession>A0A6B1DPZ4</accession>
<gene>
    <name evidence="3" type="ORF">F4Y08_04810</name>
</gene>
<reference evidence="3" key="1">
    <citation type="submission" date="2019-09" db="EMBL/GenBank/DDBJ databases">
        <title>Characterisation of the sponge microbiome using genome-centric metagenomics.</title>
        <authorList>
            <person name="Engelberts J.P."/>
            <person name="Robbins S.J."/>
            <person name="De Goeij J.M."/>
            <person name="Aranda M."/>
            <person name="Bell S.C."/>
            <person name="Webster N.S."/>
        </authorList>
    </citation>
    <scope>NUCLEOTIDE SEQUENCE</scope>
    <source>
        <strain evidence="3">SB0662_bin_9</strain>
    </source>
</reference>
<evidence type="ECO:0000313" key="3">
    <source>
        <dbReference type="EMBL" id="MYD89650.1"/>
    </source>
</evidence>
<dbReference type="PANTHER" id="PTHR33352">
    <property type="entry name" value="SLR1095 PROTEIN"/>
    <property type="match status" value="1"/>
</dbReference>
<organism evidence="3">
    <name type="scientific">Caldilineaceae bacterium SB0662_bin_9</name>
    <dbReference type="NCBI Taxonomy" id="2605258"/>
    <lineage>
        <taxon>Bacteria</taxon>
        <taxon>Bacillati</taxon>
        <taxon>Chloroflexota</taxon>
        <taxon>Caldilineae</taxon>
        <taxon>Caldilineales</taxon>
        <taxon>Caldilineaceae</taxon>
    </lineage>
</organism>
<dbReference type="InterPro" id="IPR008538">
    <property type="entry name" value="Uma2"/>
</dbReference>
<dbReference type="AlphaFoldDB" id="A0A6B1DPZ4"/>
<comment type="caution">
    <text evidence="3">The sequence shown here is derived from an EMBL/GenBank/DDBJ whole genome shotgun (WGS) entry which is preliminary data.</text>
</comment>
<dbReference type="InterPro" id="IPR011335">
    <property type="entry name" value="Restrct_endonuc-II-like"/>
</dbReference>
<sequence length="397" mass="44836">MRMWPIADTLPRHPRQCSKIVDMDHITKPVSDVDAVVKPDTEVSVPAQGNGLATNFEPGTATPRSPAAVPNGGKVSSAWWDHIKALDHYDPAYPYDPRHVYGPDWTDDDAYGKDGVTFMATPAHQTSVHGCRDEAQRRLGRGHVFQERCLGLPDLGVPNTNRYARSGQIIPDVFIQEHPRLNERRHEVAYDPDNPILFVLEVLSESTFHHDLEPKVEIYQAMGVREFWRYDPEQWYRKEGEPRLWGLRLSAEGAYEAIEPVRHEDEQPVYRSDVLGEFRMLDEGEDIHTLQTWDGERGVWLDPIRAGDLAADEARQTAVQETAARTRVETKLETRMTDTLVLLKRLTALGNLEPHVPDTLATAWQRAGKVPDAAEVADVLLGAKDWTSLLPPDDSRP</sequence>
<keyword evidence="3" id="KW-0255">Endonuclease</keyword>
<evidence type="ECO:0000256" key="1">
    <source>
        <dbReference type="SAM" id="MobiDB-lite"/>
    </source>
</evidence>
<proteinExistence type="predicted"/>
<dbReference type="SUPFAM" id="SSF52980">
    <property type="entry name" value="Restriction endonuclease-like"/>
    <property type="match status" value="1"/>
</dbReference>
<feature type="region of interest" description="Disordered" evidence="1">
    <location>
        <begin position="44"/>
        <end position="71"/>
    </location>
</feature>
<dbReference type="PANTHER" id="PTHR33352:SF2">
    <property type="entry name" value="SLL0995 PROTEIN"/>
    <property type="match status" value="1"/>
</dbReference>